<evidence type="ECO:0000313" key="3">
    <source>
        <dbReference type="Proteomes" id="UP000238479"/>
    </source>
</evidence>
<dbReference type="InterPro" id="IPR002156">
    <property type="entry name" value="RNaseH_domain"/>
</dbReference>
<dbReference type="AlphaFoldDB" id="A0A2P6R348"/>
<dbReference type="GO" id="GO:0004523">
    <property type="term" value="F:RNA-DNA hybrid ribonuclease activity"/>
    <property type="evidence" value="ECO:0007669"/>
    <property type="project" value="InterPro"/>
</dbReference>
<dbReference type="EMBL" id="PDCK01000042">
    <property type="protein sequence ID" value="PRQ40838.1"/>
    <property type="molecule type" value="Genomic_DNA"/>
</dbReference>
<sequence>MGKASIPWRLKALVTDIKTIAASFSFIRFRHVFREANFVADKLASFNLRDRDVAVWHNCLPISVSQAFQLDQLCGGVARGFSL</sequence>
<proteinExistence type="predicted"/>
<dbReference type="InterPro" id="IPR036397">
    <property type="entry name" value="RNaseH_sf"/>
</dbReference>
<keyword evidence="3" id="KW-1185">Reference proteome</keyword>
<accession>A0A2P6R348</accession>
<name>A0A2P6R348_ROSCH</name>
<feature type="domain" description="RNase H type-1" evidence="1">
    <location>
        <begin position="9"/>
        <end position="45"/>
    </location>
</feature>
<comment type="caution">
    <text evidence="2">The sequence shown here is derived from an EMBL/GenBank/DDBJ whole genome shotgun (WGS) entry which is preliminary data.</text>
</comment>
<dbReference type="Gramene" id="PRQ40838">
    <property type="protein sequence ID" value="PRQ40838"/>
    <property type="gene ID" value="RchiOBHm_Chr4g0440421"/>
</dbReference>
<dbReference type="Gene3D" id="3.30.420.10">
    <property type="entry name" value="Ribonuclease H-like superfamily/Ribonuclease H"/>
    <property type="match status" value="1"/>
</dbReference>
<reference evidence="2 3" key="1">
    <citation type="journal article" date="2018" name="Nat. Genet.">
        <title>The Rosa genome provides new insights in the design of modern roses.</title>
        <authorList>
            <person name="Bendahmane M."/>
        </authorList>
    </citation>
    <scope>NUCLEOTIDE SEQUENCE [LARGE SCALE GENOMIC DNA]</scope>
    <source>
        <strain evidence="3">cv. Old Blush</strain>
    </source>
</reference>
<gene>
    <name evidence="2" type="ORF">RchiOBHm_Chr4g0440421</name>
</gene>
<dbReference type="Pfam" id="PF13456">
    <property type="entry name" value="RVT_3"/>
    <property type="match status" value="1"/>
</dbReference>
<evidence type="ECO:0000313" key="2">
    <source>
        <dbReference type="EMBL" id="PRQ40838.1"/>
    </source>
</evidence>
<dbReference type="GO" id="GO:0003676">
    <property type="term" value="F:nucleic acid binding"/>
    <property type="evidence" value="ECO:0007669"/>
    <property type="project" value="InterPro"/>
</dbReference>
<dbReference type="Proteomes" id="UP000238479">
    <property type="component" value="Chromosome 4"/>
</dbReference>
<protein>
    <recommendedName>
        <fullName evidence="1">RNase H type-1 domain-containing protein</fullName>
    </recommendedName>
</protein>
<evidence type="ECO:0000259" key="1">
    <source>
        <dbReference type="Pfam" id="PF13456"/>
    </source>
</evidence>
<organism evidence="2 3">
    <name type="scientific">Rosa chinensis</name>
    <name type="common">China rose</name>
    <dbReference type="NCBI Taxonomy" id="74649"/>
    <lineage>
        <taxon>Eukaryota</taxon>
        <taxon>Viridiplantae</taxon>
        <taxon>Streptophyta</taxon>
        <taxon>Embryophyta</taxon>
        <taxon>Tracheophyta</taxon>
        <taxon>Spermatophyta</taxon>
        <taxon>Magnoliopsida</taxon>
        <taxon>eudicotyledons</taxon>
        <taxon>Gunneridae</taxon>
        <taxon>Pentapetalae</taxon>
        <taxon>rosids</taxon>
        <taxon>fabids</taxon>
        <taxon>Rosales</taxon>
        <taxon>Rosaceae</taxon>
        <taxon>Rosoideae</taxon>
        <taxon>Rosoideae incertae sedis</taxon>
        <taxon>Rosa</taxon>
    </lineage>
</organism>